<comment type="function">
    <text evidence="11">Subunit R is required for both nuclease and ATPase activities, but not for modification.</text>
</comment>
<keyword evidence="7" id="KW-0255">Endonuclease</keyword>
<dbReference type="SMART" id="SM00487">
    <property type="entry name" value="DEXDc"/>
    <property type="match status" value="1"/>
</dbReference>
<dbReference type="NCBIfam" id="TIGR00348">
    <property type="entry name" value="hsdR"/>
    <property type="match status" value="1"/>
</dbReference>
<evidence type="ECO:0000256" key="6">
    <source>
        <dbReference type="ARBA" id="ARBA00022747"/>
    </source>
</evidence>
<evidence type="ECO:0000259" key="12">
    <source>
        <dbReference type="PROSITE" id="PS51192"/>
    </source>
</evidence>
<dbReference type="GO" id="GO:0009035">
    <property type="term" value="F:type I site-specific deoxyribonuclease activity"/>
    <property type="evidence" value="ECO:0007669"/>
    <property type="project" value="UniProtKB-EC"/>
</dbReference>
<dbReference type="GO" id="GO:0003677">
    <property type="term" value="F:DNA binding"/>
    <property type="evidence" value="ECO:0007669"/>
    <property type="project" value="UniProtKB-KW"/>
</dbReference>
<dbReference type="PANTHER" id="PTHR30195">
    <property type="entry name" value="TYPE I SITE-SPECIFIC DEOXYRIBONUCLEASE PROTEIN SUBUNIT M AND R"/>
    <property type="match status" value="1"/>
</dbReference>
<dbReference type="SUPFAM" id="SSF52540">
    <property type="entry name" value="P-loop containing nucleoside triphosphate hydrolases"/>
    <property type="match status" value="2"/>
</dbReference>
<dbReference type="AlphaFoldDB" id="A0A916KLI7"/>
<organism evidence="13 14">
    <name type="scientific">Dehalococcoides mccartyi (strain CBDB1)</name>
    <dbReference type="NCBI Taxonomy" id="255470"/>
    <lineage>
        <taxon>Bacteria</taxon>
        <taxon>Bacillati</taxon>
        <taxon>Chloroflexota</taxon>
        <taxon>Dehalococcoidia</taxon>
        <taxon>Dehalococcoidales</taxon>
        <taxon>Dehalococcoidaceae</taxon>
        <taxon>Dehalococcoides</taxon>
    </lineage>
</organism>
<reference evidence="13 14" key="1">
    <citation type="journal article" date="2005" name="Nat. Biotechnol.">
        <title>Genome sequence of the chlorinated compound-respiring bacterium Dehalococcoides species strain CBDB1.</title>
        <authorList>
            <person name="Kube M."/>
            <person name="Beck A."/>
            <person name="Zinder S.H."/>
            <person name="Kuhl H."/>
            <person name="Reinhardt R."/>
            <person name="Adrian L."/>
        </authorList>
    </citation>
    <scope>NUCLEOTIDE SEQUENCE [LARGE SCALE GENOMIC DNA]</scope>
    <source>
        <strain evidence="13 14">CBDB1</strain>
    </source>
</reference>
<feature type="domain" description="Helicase ATP-binding" evidence="12">
    <location>
        <begin position="275"/>
        <end position="437"/>
    </location>
</feature>
<evidence type="ECO:0000256" key="8">
    <source>
        <dbReference type="ARBA" id="ARBA00022801"/>
    </source>
</evidence>
<dbReference type="InterPro" id="IPR007409">
    <property type="entry name" value="Restrct_endonuc_type1_HsdR_N"/>
</dbReference>
<dbReference type="CDD" id="cd18030">
    <property type="entry name" value="DEXHc_RE_I_HsdR"/>
    <property type="match status" value="1"/>
</dbReference>
<evidence type="ECO:0000256" key="1">
    <source>
        <dbReference type="ARBA" id="ARBA00000851"/>
    </source>
</evidence>
<dbReference type="KEGG" id="deh:cbdbA106"/>
<dbReference type="CDD" id="cd22332">
    <property type="entry name" value="HsdR_N"/>
    <property type="match status" value="1"/>
</dbReference>
<dbReference type="InterPro" id="IPR014001">
    <property type="entry name" value="Helicase_ATP-bd"/>
</dbReference>
<sequence>MTFTEYKTVEKEILDCLQTAELGWRYEPGDEVTLKYRGGDEQEMLLIPILREKLKELNHGVITDDERANIIIQKLRALKDNQEWIKWIRGEKTYKFSQDEPSRNINLIDYTGVGNNDFLASNQVWIQGIEHRRPDILLFVNGIPVVDIEAKTASHGHIDWAEGAKQTGRYDKEIPNLYYSNCFCAGVNELRMKYGIPGERLQYWQQWRDPYPHTHIPSFDEMKCTIYGLFDRTNLLDIIQNFIVFETEQSKTIKKIARYQQFRAANKIVARALNLDQESGQRRGIVWHTQGSGKSLTMLFAARKLWNDSKLKQPTIIIVVDREQLQDQMIGELFKTNSENVAVAVSIQDLRRLVAEGDGYRGIIVTIVNKFEGMQIEISKRANIVMLVDEAHRTQYGDLGIFMRSAMPNASLFGLTGTPLELDDRNTPRAFGRKLGEDRFERYMDRYSIEDSLRDGATRPIHYEVRATDWTVAYTDLDKKFEALFADRSPEERKALMGEAKLDAILKHPKRIAQVANDIANHFIEHIRPNGFKAMVVCRDKEMCALYKTALDQLLAPEVSLIIISEDPTHDVDSIKPYYLGDTQRRNAVDDFKNPAPKSQEERDNPDNRFKRVEILIVCDMLLTGFDAPILQVMYLDKSMRDHTLLQAIARVNRPYSELKEFGLILDYFGMFEKLNDALNYDKNELGEVAFPYGKFRDMFRTNITELLDLFIGIPHDGSHQSAMRVLIMLNDNDEKREQFEKLFRNVRVLFETLQPDEFLRDFLYDYEWLCKLYMIYLKKFYPAEHFEISEEDGAKTRQLIREHVDVKEIEEEFPTYKLDENYLTKIKDMNPNAKALDIEAMLDAEIRIRLDEDEDVRPLSERLKHIIEQKRAGTLAGITLLKELEDLTKQVVDVIQETQRPVVDSIAKEVAKRVPNIPQGEAMAVAQAIIAKAKEKCFENWFLQNYMDTELYREFTILLATQFKNLQLHGAGKDFVERCIRLLKKARFAGKDK</sequence>
<comment type="subunit">
    <text evidence="3 11">The type I restriction/modification system is composed of three polypeptides R, M and S.</text>
</comment>
<evidence type="ECO:0000256" key="2">
    <source>
        <dbReference type="ARBA" id="ARBA00008598"/>
    </source>
</evidence>
<dbReference type="InterPro" id="IPR055180">
    <property type="entry name" value="HsdR_RecA-like_helicase_dom_2"/>
</dbReference>
<protein>
    <recommendedName>
        <fullName evidence="11">Type I restriction enzyme endonuclease subunit</fullName>
        <shortName evidence="11">R protein</shortName>
        <ecNumber evidence="11">3.1.21.3</ecNumber>
    </recommendedName>
</protein>
<dbReference type="PANTHER" id="PTHR30195:SF15">
    <property type="entry name" value="TYPE I RESTRICTION ENZYME HINDI ENDONUCLEASE SUBUNIT"/>
    <property type="match status" value="1"/>
</dbReference>
<dbReference type="Proteomes" id="UP000000433">
    <property type="component" value="Chromosome"/>
</dbReference>
<evidence type="ECO:0000256" key="7">
    <source>
        <dbReference type="ARBA" id="ARBA00022759"/>
    </source>
</evidence>
<gene>
    <name evidence="13" type="ordered locus">cbdbA106</name>
</gene>
<dbReference type="InterPro" id="IPR004473">
    <property type="entry name" value="Restrct_endonuc_typeI_HsdR"/>
</dbReference>
<evidence type="ECO:0000313" key="13">
    <source>
        <dbReference type="EMBL" id="CAI82370.1"/>
    </source>
</evidence>
<keyword evidence="5 11" id="KW-0547">Nucleotide-binding</keyword>
<keyword evidence="8 11" id="KW-0378">Hydrolase</keyword>
<accession>A0A916KLI7</accession>
<dbReference type="PROSITE" id="PS51192">
    <property type="entry name" value="HELICASE_ATP_BIND_1"/>
    <property type="match status" value="1"/>
</dbReference>
<keyword evidence="9 11" id="KW-0067">ATP-binding</keyword>
<evidence type="ECO:0000256" key="9">
    <source>
        <dbReference type="ARBA" id="ARBA00022840"/>
    </source>
</evidence>
<comment type="similarity">
    <text evidence="2 11">Belongs to the HsdR family.</text>
</comment>
<evidence type="ECO:0000256" key="4">
    <source>
        <dbReference type="ARBA" id="ARBA00022722"/>
    </source>
</evidence>
<keyword evidence="13" id="KW-0347">Helicase</keyword>
<dbReference type="InterPro" id="IPR040980">
    <property type="entry name" value="SWI2_SNF2"/>
</dbReference>
<dbReference type="Pfam" id="PF04313">
    <property type="entry name" value="HSDR_N"/>
    <property type="match status" value="1"/>
</dbReference>
<dbReference type="InterPro" id="IPR051268">
    <property type="entry name" value="Type-I_R_enzyme_R_subunit"/>
</dbReference>
<comment type="catalytic activity">
    <reaction evidence="1 11">
        <text>Endonucleolytic cleavage of DNA to give random double-stranded fragments with terminal 5'-phosphates, ATP is simultaneously hydrolyzed.</text>
        <dbReference type="EC" id="3.1.21.3"/>
    </reaction>
</comment>
<dbReference type="GO" id="GO:0004386">
    <property type="term" value="F:helicase activity"/>
    <property type="evidence" value="ECO:0007669"/>
    <property type="project" value="UniProtKB-KW"/>
</dbReference>
<keyword evidence="14" id="KW-1185">Reference proteome</keyword>
<evidence type="ECO:0000313" key="14">
    <source>
        <dbReference type="Proteomes" id="UP000000433"/>
    </source>
</evidence>
<evidence type="ECO:0000256" key="11">
    <source>
        <dbReference type="RuleBase" id="RU364115"/>
    </source>
</evidence>
<evidence type="ECO:0000256" key="3">
    <source>
        <dbReference type="ARBA" id="ARBA00011296"/>
    </source>
</evidence>
<dbReference type="Gene3D" id="3.90.1570.50">
    <property type="match status" value="1"/>
</dbReference>
<dbReference type="InterPro" id="IPR027417">
    <property type="entry name" value="P-loop_NTPase"/>
</dbReference>
<dbReference type="Pfam" id="PF18766">
    <property type="entry name" value="SWI2_SNF2"/>
    <property type="match status" value="1"/>
</dbReference>
<dbReference type="Pfam" id="PF22679">
    <property type="entry name" value="T1R_D3-like"/>
    <property type="match status" value="1"/>
</dbReference>
<evidence type="ECO:0000256" key="10">
    <source>
        <dbReference type="ARBA" id="ARBA00023125"/>
    </source>
</evidence>
<keyword evidence="4" id="KW-0540">Nuclease</keyword>
<dbReference type="EMBL" id="AJ965256">
    <property type="protein sequence ID" value="CAI82370.1"/>
    <property type="molecule type" value="Genomic_DNA"/>
</dbReference>
<dbReference type="GO" id="GO:0005524">
    <property type="term" value="F:ATP binding"/>
    <property type="evidence" value="ECO:0007669"/>
    <property type="project" value="UniProtKB-KW"/>
</dbReference>
<proteinExistence type="inferred from homology"/>
<name>A0A916KLI7_DEHMC</name>
<dbReference type="GO" id="GO:0009307">
    <property type="term" value="P:DNA restriction-modification system"/>
    <property type="evidence" value="ECO:0007669"/>
    <property type="project" value="UniProtKB-KW"/>
</dbReference>
<dbReference type="RefSeq" id="WP_011308728.1">
    <property type="nucleotide sequence ID" value="NC_007356.1"/>
</dbReference>
<evidence type="ECO:0000256" key="5">
    <source>
        <dbReference type="ARBA" id="ARBA00022741"/>
    </source>
</evidence>
<dbReference type="EC" id="3.1.21.3" evidence="11"/>
<keyword evidence="10 11" id="KW-0238">DNA-binding</keyword>
<dbReference type="CDD" id="cd18800">
    <property type="entry name" value="SF2_C_EcoR124I-like"/>
    <property type="match status" value="1"/>
</dbReference>
<keyword evidence="6 11" id="KW-0680">Restriction system</keyword>
<dbReference type="Gene3D" id="3.40.50.300">
    <property type="entry name" value="P-loop containing nucleotide triphosphate hydrolases"/>
    <property type="match status" value="2"/>
</dbReference>